<protein>
    <submittedName>
        <fullName evidence="3">Phosphatase PAP2 family protein</fullName>
    </submittedName>
</protein>
<feature type="domain" description="Phosphatidic acid phosphatase type 2/haloperoxidase" evidence="2">
    <location>
        <begin position="87"/>
        <end position="199"/>
    </location>
</feature>
<dbReference type="SMART" id="SM00014">
    <property type="entry name" value="acidPPc"/>
    <property type="match status" value="1"/>
</dbReference>
<gene>
    <name evidence="3" type="ORF">HZR21_09790</name>
</gene>
<sequence>MKLKKTYQLYASFGLVFFVMLGYLVKFFPSSLTGIDRQIQLIVRHNMSDGLTSFYKFVTNFGGTVYVPILLSVLLVFLLLKKWYSEAIFITLNVAIVPILIFVLKHVYGRTRPSLQHLVVENGLSFPSGHASTSLMFYACLMVLICQRLHNRQIKWLVRVLASMFIVLIGMSRIYLGVHYPTDILGGWLMSGSILLMTYPIYDELRFKLRFKGVQK</sequence>
<evidence type="ECO:0000259" key="2">
    <source>
        <dbReference type="SMART" id="SM00014"/>
    </source>
</evidence>
<dbReference type="InterPro" id="IPR000326">
    <property type="entry name" value="PAP2/HPO"/>
</dbReference>
<feature type="transmembrane region" description="Helical" evidence="1">
    <location>
        <begin position="57"/>
        <end position="80"/>
    </location>
</feature>
<dbReference type="AlphaFoldDB" id="A0A7V8N2B9"/>
<feature type="transmembrane region" description="Helical" evidence="1">
    <location>
        <begin position="87"/>
        <end position="108"/>
    </location>
</feature>
<keyword evidence="1" id="KW-0472">Membrane</keyword>
<dbReference type="PANTHER" id="PTHR14969:SF13">
    <property type="entry name" value="AT30094P"/>
    <property type="match status" value="1"/>
</dbReference>
<feature type="transmembrane region" description="Helical" evidence="1">
    <location>
        <begin position="128"/>
        <end position="145"/>
    </location>
</feature>
<evidence type="ECO:0000313" key="3">
    <source>
        <dbReference type="EMBL" id="MBA0017389.1"/>
    </source>
</evidence>
<accession>A0A7V8N2B9</accession>
<comment type="caution">
    <text evidence="3">The sequence shown here is derived from an EMBL/GenBank/DDBJ whole genome shotgun (WGS) entry which is preliminary data.</text>
</comment>
<dbReference type="Proteomes" id="UP000530186">
    <property type="component" value="Unassembled WGS sequence"/>
</dbReference>
<dbReference type="InterPro" id="IPR036938">
    <property type="entry name" value="PAP2/HPO_sf"/>
</dbReference>
<keyword evidence="1" id="KW-1133">Transmembrane helix</keyword>
<evidence type="ECO:0000256" key="1">
    <source>
        <dbReference type="SAM" id="Phobius"/>
    </source>
</evidence>
<dbReference type="RefSeq" id="WP_180747483.1">
    <property type="nucleotide sequence ID" value="NZ_CBCRWQ010000028.1"/>
</dbReference>
<evidence type="ECO:0000313" key="4">
    <source>
        <dbReference type="Proteomes" id="UP000530186"/>
    </source>
</evidence>
<feature type="transmembrane region" description="Helical" evidence="1">
    <location>
        <begin position="184"/>
        <end position="202"/>
    </location>
</feature>
<dbReference type="GeneID" id="303195809"/>
<dbReference type="CDD" id="cd03392">
    <property type="entry name" value="PAP2_like_2"/>
    <property type="match status" value="1"/>
</dbReference>
<keyword evidence="4" id="KW-1185">Reference proteome</keyword>
<name>A0A7V8N2B9_9LACT</name>
<reference evidence="3 4" key="1">
    <citation type="submission" date="2020-07" db="EMBL/GenBank/DDBJ databases">
        <authorList>
            <person name="Hilgarth M."/>
            <person name="Werum V."/>
            <person name="Vogel R.F."/>
        </authorList>
    </citation>
    <scope>NUCLEOTIDE SEQUENCE [LARGE SCALE GENOMIC DNA]</scope>
    <source>
        <strain evidence="3 4">DSM 28961</strain>
    </source>
</reference>
<feature type="transmembrane region" description="Helical" evidence="1">
    <location>
        <begin position="7"/>
        <end position="25"/>
    </location>
</feature>
<proteinExistence type="predicted"/>
<dbReference type="EMBL" id="JACBNY010000023">
    <property type="protein sequence ID" value="MBA0017389.1"/>
    <property type="molecule type" value="Genomic_DNA"/>
</dbReference>
<dbReference type="SUPFAM" id="SSF48317">
    <property type="entry name" value="Acid phosphatase/Vanadium-dependent haloperoxidase"/>
    <property type="match status" value="1"/>
</dbReference>
<dbReference type="PANTHER" id="PTHR14969">
    <property type="entry name" value="SPHINGOSINE-1-PHOSPHATE PHOSPHOHYDROLASE"/>
    <property type="match status" value="1"/>
</dbReference>
<organism evidence="3 4">
    <name type="scientific">Pseudolactococcus laudensis</name>
    <dbReference type="NCBI Taxonomy" id="1494461"/>
    <lineage>
        <taxon>Bacteria</taxon>
        <taxon>Bacillati</taxon>
        <taxon>Bacillota</taxon>
        <taxon>Bacilli</taxon>
        <taxon>Lactobacillales</taxon>
        <taxon>Streptococcaceae</taxon>
        <taxon>Pseudolactococcus</taxon>
    </lineage>
</organism>
<feature type="transmembrane region" description="Helical" evidence="1">
    <location>
        <begin position="157"/>
        <end position="178"/>
    </location>
</feature>
<keyword evidence="1" id="KW-0812">Transmembrane</keyword>
<dbReference type="Pfam" id="PF01569">
    <property type="entry name" value="PAP2"/>
    <property type="match status" value="1"/>
</dbReference>
<dbReference type="Gene3D" id="1.20.144.10">
    <property type="entry name" value="Phosphatidic acid phosphatase type 2/haloperoxidase"/>
    <property type="match status" value="2"/>
</dbReference>